<proteinExistence type="predicted"/>
<dbReference type="EMBL" id="GBRH01161483">
    <property type="protein sequence ID" value="JAE36413.1"/>
    <property type="molecule type" value="Transcribed_RNA"/>
</dbReference>
<evidence type="ECO:0000313" key="1">
    <source>
        <dbReference type="EMBL" id="JAE36413.1"/>
    </source>
</evidence>
<organism evidence="1">
    <name type="scientific">Arundo donax</name>
    <name type="common">Giant reed</name>
    <name type="synonym">Donax arundinaceus</name>
    <dbReference type="NCBI Taxonomy" id="35708"/>
    <lineage>
        <taxon>Eukaryota</taxon>
        <taxon>Viridiplantae</taxon>
        <taxon>Streptophyta</taxon>
        <taxon>Embryophyta</taxon>
        <taxon>Tracheophyta</taxon>
        <taxon>Spermatophyta</taxon>
        <taxon>Magnoliopsida</taxon>
        <taxon>Liliopsida</taxon>
        <taxon>Poales</taxon>
        <taxon>Poaceae</taxon>
        <taxon>PACMAD clade</taxon>
        <taxon>Arundinoideae</taxon>
        <taxon>Arundineae</taxon>
        <taxon>Arundo</taxon>
    </lineage>
</organism>
<accession>A0A0A9HU06</accession>
<protein>
    <submittedName>
        <fullName evidence="1">Uncharacterized protein</fullName>
    </submittedName>
</protein>
<dbReference type="AlphaFoldDB" id="A0A0A9HU06"/>
<sequence length="54" mass="6096">MPPCWSTFSSTRARCRIKMTVFRALHELMKNLMSAVCCSAPSNPTISISFRQVC</sequence>
<reference evidence="1" key="2">
    <citation type="journal article" date="2015" name="Data Brief">
        <title>Shoot transcriptome of the giant reed, Arundo donax.</title>
        <authorList>
            <person name="Barrero R.A."/>
            <person name="Guerrero F.D."/>
            <person name="Moolhuijzen P."/>
            <person name="Goolsby J.A."/>
            <person name="Tidwell J."/>
            <person name="Bellgard S.E."/>
            <person name="Bellgard M.I."/>
        </authorList>
    </citation>
    <scope>NUCLEOTIDE SEQUENCE</scope>
    <source>
        <tissue evidence="1">Shoot tissue taken approximately 20 cm above the soil surface</tissue>
    </source>
</reference>
<name>A0A0A9HU06_ARUDO</name>
<reference evidence="1" key="1">
    <citation type="submission" date="2014-09" db="EMBL/GenBank/DDBJ databases">
        <authorList>
            <person name="Magalhaes I.L.F."/>
            <person name="Oliveira U."/>
            <person name="Santos F.R."/>
            <person name="Vidigal T.H.D.A."/>
            <person name="Brescovit A.D."/>
            <person name="Santos A.J."/>
        </authorList>
    </citation>
    <scope>NUCLEOTIDE SEQUENCE</scope>
    <source>
        <tissue evidence="1">Shoot tissue taken approximately 20 cm above the soil surface</tissue>
    </source>
</reference>